<evidence type="ECO:0000313" key="3">
    <source>
        <dbReference type="Proteomes" id="UP001592582"/>
    </source>
</evidence>
<name>A0ABV6V7J8_9ACTN</name>
<feature type="transmembrane region" description="Helical" evidence="1">
    <location>
        <begin position="407"/>
        <end position="428"/>
    </location>
</feature>
<sequence length="435" mass="43958">MAAAAPSPGSGAVYGAWDLAGGSGSMQIPLGGFPEAAVRSTGSPAKVQSGQSAFLGAATPVGKRYGSSQGRPYVNIGAASGQSASVTTLDFAAPTPAGTWAFTLGDVDADRVQVQAFGAGGQPLSSAQLGWQGAFNYCDNSPKPSSCVGPGPFTDVPVWHPDTATLTGNVVDTNGASGWFQPTVPVSKVTLTFSVQIGIPIYQIWTSSLATDVRGTVSSDCGTPVGTTVTLRRAGSGGKAVTGPDGKPLTAPVAADGSYRFTDLAPGDYRAVLAAPAGYSPSTVSAAADTSDGGDVTGADLRLTCDPIPAPPQPPVMIPVSGGWFVIPVPPGPGPSGDAEPQIIDPPEHGKVRVGPGNKLAYAPERGFVGDDRFTYVSRDREGRLISHTVTLHVRSTLADTGSSLPALPLLGLSGALAGTGLVVLGAVRRRRRAD</sequence>
<evidence type="ECO:0008006" key="4">
    <source>
        <dbReference type="Google" id="ProtNLM"/>
    </source>
</evidence>
<reference evidence="2 3" key="1">
    <citation type="submission" date="2024-09" db="EMBL/GenBank/DDBJ databases">
        <authorList>
            <person name="Lee S.D."/>
        </authorList>
    </citation>
    <scope>NUCLEOTIDE SEQUENCE [LARGE SCALE GENOMIC DNA]</scope>
    <source>
        <strain evidence="2 3">N1-1</strain>
    </source>
</reference>
<dbReference type="EMBL" id="JBHEZX010000004">
    <property type="protein sequence ID" value="MFC1409596.1"/>
    <property type="molecule type" value="Genomic_DNA"/>
</dbReference>
<keyword evidence="1" id="KW-1133">Transmembrane helix</keyword>
<gene>
    <name evidence="2" type="ORF">ACEZDG_09895</name>
</gene>
<organism evidence="2 3">
    <name type="scientific">Streptacidiphilus alkalitolerans</name>
    <dbReference type="NCBI Taxonomy" id="3342712"/>
    <lineage>
        <taxon>Bacteria</taxon>
        <taxon>Bacillati</taxon>
        <taxon>Actinomycetota</taxon>
        <taxon>Actinomycetes</taxon>
        <taxon>Kitasatosporales</taxon>
        <taxon>Streptomycetaceae</taxon>
        <taxon>Streptacidiphilus</taxon>
    </lineage>
</organism>
<dbReference type="RefSeq" id="WP_380505657.1">
    <property type="nucleotide sequence ID" value="NZ_JBHEZX010000004.1"/>
</dbReference>
<dbReference type="SUPFAM" id="SSF49478">
    <property type="entry name" value="Cna protein B-type domain"/>
    <property type="match status" value="1"/>
</dbReference>
<keyword evidence="1" id="KW-0472">Membrane</keyword>
<keyword evidence="1" id="KW-0812">Transmembrane</keyword>
<comment type="caution">
    <text evidence="2">The sequence shown here is derived from an EMBL/GenBank/DDBJ whole genome shotgun (WGS) entry which is preliminary data.</text>
</comment>
<keyword evidence="3" id="KW-1185">Reference proteome</keyword>
<proteinExistence type="predicted"/>
<dbReference type="InterPro" id="IPR013783">
    <property type="entry name" value="Ig-like_fold"/>
</dbReference>
<dbReference type="Gene3D" id="2.60.40.10">
    <property type="entry name" value="Immunoglobulins"/>
    <property type="match status" value="1"/>
</dbReference>
<accession>A0ABV6V7J8</accession>
<dbReference type="Proteomes" id="UP001592582">
    <property type="component" value="Unassembled WGS sequence"/>
</dbReference>
<evidence type="ECO:0000313" key="2">
    <source>
        <dbReference type="EMBL" id="MFC1409596.1"/>
    </source>
</evidence>
<protein>
    <recommendedName>
        <fullName evidence="4">Alpha-amylase</fullName>
    </recommendedName>
</protein>
<dbReference type="Gene3D" id="2.60.40.3440">
    <property type="match status" value="1"/>
</dbReference>
<evidence type="ECO:0000256" key="1">
    <source>
        <dbReference type="SAM" id="Phobius"/>
    </source>
</evidence>